<dbReference type="Gene3D" id="3.30.70.1060">
    <property type="entry name" value="Dimeric alpha+beta barrel"/>
    <property type="match status" value="1"/>
</dbReference>
<dbReference type="Proteomes" id="UP000199548">
    <property type="component" value="Unassembled WGS sequence"/>
</dbReference>
<dbReference type="EMBL" id="FOQU01000015">
    <property type="protein sequence ID" value="SFK00578.1"/>
    <property type="molecule type" value="Genomic_DNA"/>
</dbReference>
<gene>
    <name evidence="3" type="ORF">SAMN05192543_11561</name>
</gene>
<sequence length="99" mass="11022">MLFAVLFEDNDTCATEVRNQYMQAHLDFLAKNASMIKAAGPLRQNEDTPAGGLWLVDADAPGVVDELVRKDPFWPTGLRRSVRVLTWKQVFADGSRLGT</sequence>
<proteinExistence type="inferred from homology"/>
<keyword evidence="4" id="KW-1185">Reference proteome</keyword>
<dbReference type="STRING" id="420953.SAMN05192543_11561"/>
<accession>A0A1I3VYW0</accession>
<dbReference type="AlphaFoldDB" id="A0A1I3VYW0"/>
<evidence type="ECO:0000313" key="4">
    <source>
        <dbReference type="Proteomes" id="UP000199548"/>
    </source>
</evidence>
<dbReference type="OrthoDB" id="9797014at2"/>
<evidence type="ECO:0000256" key="1">
    <source>
        <dbReference type="ARBA" id="ARBA00007689"/>
    </source>
</evidence>
<evidence type="ECO:0000259" key="2">
    <source>
        <dbReference type="Pfam" id="PF03795"/>
    </source>
</evidence>
<dbReference type="RefSeq" id="WP_091020347.1">
    <property type="nucleotide sequence ID" value="NZ_CP041744.1"/>
</dbReference>
<dbReference type="InterPro" id="IPR005545">
    <property type="entry name" value="YCII"/>
</dbReference>
<organism evidence="3 4">
    <name type="scientific">Paraburkholderia megapolitana</name>
    <dbReference type="NCBI Taxonomy" id="420953"/>
    <lineage>
        <taxon>Bacteria</taxon>
        <taxon>Pseudomonadati</taxon>
        <taxon>Pseudomonadota</taxon>
        <taxon>Betaproteobacteria</taxon>
        <taxon>Burkholderiales</taxon>
        <taxon>Burkholderiaceae</taxon>
        <taxon>Paraburkholderia</taxon>
    </lineage>
</organism>
<protein>
    <recommendedName>
        <fullName evidence="2">YCII-related domain-containing protein</fullName>
    </recommendedName>
</protein>
<feature type="domain" description="YCII-related" evidence="2">
    <location>
        <begin position="1"/>
        <end position="88"/>
    </location>
</feature>
<name>A0A1I3VYW0_9BURK</name>
<reference evidence="3 4" key="1">
    <citation type="submission" date="2016-10" db="EMBL/GenBank/DDBJ databases">
        <authorList>
            <person name="de Groot N.N."/>
        </authorList>
    </citation>
    <scope>NUCLEOTIDE SEQUENCE [LARGE SCALE GENOMIC DNA]</scope>
    <source>
        <strain evidence="3 4">LMG 23650</strain>
    </source>
</reference>
<dbReference type="InterPro" id="IPR011008">
    <property type="entry name" value="Dimeric_a/b-barrel"/>
</dbReference>
<comment type="similarity">
    <text evidence="1">Belongs to the YciI family.</text>
</comment>
<evidence type="ECO:0000313" key="3">
    <source>
        <dbReference type="EMBL" id="SFK00578.1"/>
    </source>
</evidence>
<dbReference type="Pfam" id="PF03795">
    <property type="entry name" value="YCII"/>
    <property type="match status" value="1"/>
</dbReference>
<dbReference type="SUPFAM" id="SSF54909">
    <property type="entry name" value="Dimeric alpha+beta barrel"/>
    <property type="match status" value="1"/>
</dbReference>